<feature type="region of interest" description="Disordered" evidence="7">
    <location>
        <begin position="897"/>
        <end position="932"/>
    </location>
</feature>
<dbReference type="PROSITE" id="PS50294">
    <property type="entry name" value="WD_REPEATS_REGION"/>
    <property type="match status" value="3"/>
</dbReference>
<evidence type="ECO:0000256" key="5">
    <source>
        <dbReference type="ARBA" id="ARBA00023242"/>
    </source>
</evidence>
<keyword evidence="5" id="KW-0539">Nucleus</keyword>
<name>A0A3M7QV17_BRAPC</name>
<keyword evidence="10" id="KW-1185">Reference proteome</keyword>
<feature type="repeat" description="WD" evidence="6">
    <location>
        <begin position="371"/>
        <end position="412"/>
    </location>
</feature>
<feature type="repeat" description="WD" evidence="6">
    <location>
        <begin position="413"/>
        <end position="454"/>
    </location>
</feature>
<dbReference type="InterPro" id="IPR001680">
    <property type="entry name" value="WD40_rpt"/>
</dbReference>
<dbReference type="SUPFAM" id="SSF50998">
    <property type="entry name" value="Quinoprotein alcohol dehydrogenase-like"/>
    <property type="match status" value="1"/>
</dbReference>
<dbReference type="InterPro" id="IPR027145">
    <property type="entry name" value="PWP2"/>
</dbReference>
<dbReference type="OrthoDB" id="3142434at2759"/>
<dbReference type="PANTHER" id="PTHR19858:SF0">
    <property type="entry name" value="PERIODIC TRYPTOPHAN PROTEIN 2 HOMOLOG"/>
    <property type="match status" value="1"/>
</dbReference>
<dbReference type="PANTHER" id="PTHR19858">
    <property type="entry name" value="WD40 REPEAT PROTEIN"/>
    <property type="match status" value="1"/>
</dbReference>
<evidence type="ECO:0000313" key="10">
    <source>
        <dbReference type="Proteomes" id="UP000276133"/>
    </source>
</evidence>
<keyword evidence="4" id="KW-0677">Repeat</keyword>
<dbReference type="Proteomes" id="UP000276133">
    <property type="component" value="Unassembled WGS sequence"/>
</dbReference>
<dbReference type="STRING" id="10195.A0A3M7QV17"/>
<dbReference type="EMBL" id="REGN01005106">
    <property type="protein sequence ID" value="RNA14795.1"/>
    <property type="molecule type" value="Genomic_DNA"/>
</dbReference>
<dbReference type="InterPro" id="IPR011047">
    <property type="entry name" value="Quinoprotein_ADH-like_sf"/>
</dbReference>
<comment type="similarity">
    <text evidence="2">Belongs to the WD repeat PWP2 family.</text>
</comment>
<dbReference type="PROSITE" id="PS00678">
    <property type="entry name" value="WD_REPEATS_1"/>
    <property type="match status" value="1"/>
</dbReference>
<dbReference type="AlphaFoldDB" id="A0A3M7QV17"/>
<evidence type="ECO:0000256" key="1">
    <source>
        <dbReference type="ARBA" id="ARBA00004604"/>
    </source>
</evidence>
<feature type="repeat" description="WD" evidence="6">
    <location>
        <begin position="499"/>
        <end position="541"/>
    </location>
</feature>
<protein>
    <submittedName>
        <fullName evidence="9">Periodic tryptophan 2-like protein</fullName>
    </submittedName>
</protein>
<dbReference type="GO" id="GO:0000462">
    <property type="term" value="P:maturation of SSU-rRNA from tricistronic rRNA transcript (SSU-rRNA, 5.8S rRNA, LSU-rRNA)"/>
    <property type="evidence" value="ECO:0007669"/>
    <property type="project" value="TreeGrafter"/>
</dbReference>
<comment type="subcellular location">
    <subcellularLocation>
        <location evidence="1">Nucleus</location>
        <location evidence="1">Nucleolus</location>
    </subcellularLocation>
</comment>
<dbReference type="PROSITE" id="PS50082">
    <property type="entry name" value="WD_REPEATS_2"/>
    <property type="match status" value="3"/>
</dbReference>
<accession>A0A3M7QV17</accession>
<dbReference type="CDD" id="cd00200">
    <property type="entry name" value="WD40"/>
    <property type="match status" value="1"/>
</dbReference>
<dbReference type="InterPro" id="IPR015943">
    <property type="entry name" value="WD40/YVTN_repeat-like_dom_sf"/>
</dbReference>
<evidence type="ECO:0000256" key="6">
    <source>
        <dbReference type="PROSITE-ProRule" id="PRU00221"/>
    </source>
</evidence>
<evidence type="ECO:0000256" key="3">
    <source>
        <dbReference type="ARBA" id="ARBA00022574"/>
    </source>
</evidence>
<feature type="compositionally biased region" description="Acidic residues" evidence="7">
    <location>
        <begin position="903"/>
        <end position="917"/>
    </location>
</feature>
<dbReference type="GO" id="GO:0000028">
    <property type="term" value="P:ribosomal small subunit assembly"/>
    <property type="evidence" value="ECO:0007669"/>
    <property type="project" value="TreeGrafter"/>
</dbReference>
<dbReference type="Gene3D" id="2.130.10.10">
    <property type="entry name" value="YVTN repeat-like/Quinoprotein amine dehydrogenase"/>
    <property type="match status" value="4"/>
</dbReference>
<evidence type="ECO:0000256" key="4">
    <source>
        <dbReference type="ARBA" id="ARBA00022737"/>
    </source>
</evidence>
<evidence type="ECO:0000256" key="7">
    <source>
        <dbReference type="SAM" id="MobiDB-lite"/>
    </source>
</evidence>
<keyword evidence="3 6" id="KW-0853">WD repeat</keyword>
<dbReference type="InterPro" id="IPR007148">
    <property type="entry name" value="SSU_processome_Utp12"/>
</dbReference>
<organism evidence="9 10">
    <name type="scientific">Brachionus plicatilis</name>
    <name type="common">Marine rotifer</name>
    <name type="synonym">Brachionus muelleri</name>
    <dbReference type="NCBI Taxonomy" id="10195"/>
    <lineage>
        <taxon>Eukaryota</taxon>
        <taxon>Metazoa</taxon>
        <taxon>Spiralia</taxon>
        <taxon>Gnathifera</taxon>
        <taxon>Rotifera</taxon>
        <taxon>Eurotatoria</taxon>
        <taxon>Monogononta</taxon>
        <taxon>Pseudotrocha</taxon>
        <taxon>Ploima</taxon>
        <taxon>Brachionidae</taxon>
        <taxon>Brachionus</taxon>
    </lineage>
</organism>
<gene>
    <name evidence="9" type="ORF">BpHYR1_039238</name>
</gene>
<proteinExistence type="inferred from homology"/>
<dbReference type="SUPFAM" id="SSF82171">
    <property type="entry name" value="DPP6 N-terminal domain-like"/>
    <property type="match status" value="1"/>
</dbReference>
<dbReference type="Pfam" id="PF00400">
    <property type="entry name" value="WD40"/>
    <property type="match status" value="4"/>
</dbReference>
<reference evidence="9 10" key="1">
    <citation type="journal article" date="2018" name="Sci. Rep.">
        <title>Genomic signatures of local adaptation to the degree of environmental predictability in rotifers.</title>
        <authorList>
            <person name="Franch-Gras L."/>
            <person name="Hahn C."/>
            <person name="Garcia-Roger E.M."/>
            <person name="Carmona M.J."/>
            <person name="Serra M."/>
            <person name="Gomez A."/>
        </authorList>
    </citation>
    <scope>NUCLEOTIDE SEQUENCE [LARGE SCALE GENOMIC DNA]</scope>
    <source>
        <strain evidence="9">HYR1</strain>
    </source>
</reference>
<dbReference type="InterPro" id="IPR019775">
    <property type="entry name" value="WD40_repeat_CS"/>
</dbReference>
<dbReference type="SMART" id="SM00320">
    <property type="entry name" value="WD40"/>
    <property type="match status" value="10"/>
</dbReference>
<sequence length="932" mass="104825">MKFNFRFSNLLGTVYSKGNLTFTPDGDSILSPVGNRVTIFDLKNNKSETLPVESQFNITVTEISPDGWLILLVNEEGECLLCNTKSKSVIHRFNFARKVHAVKFSPDGKKFAVCKENKVLLYHAPGKNKEFNPFVLIRTFYGAYDDNICLDWTSDSRVLIAGSKDMSSRVFAAEGFKNLNCYVLGGHSESIVGCFFEKNSLNAYTIGKNGRLNVWESDTELKNLIPKTNEQSEGIGPDTDELSVDKPAEIEDSLELNENDKIKDEDYGKKVQYKKKSKYGIRDALEANAPVALLSCDFHKGNSILVSGFSNGSFLLHELPNFNLIHSLNISQHPVTSCLFNKTGDWIAIACQGLGQLLVWEWQSETYVMKQQGHFNNMSQVAYSPSGMYLASGGEDGKIKIWNTLNGQCFVTFNEHNAPITGIQFKSNGQVVCSASLDGTVRAFDLNRYRNFRTFTTPQPVQFSCLSIDYSGELIAAGGFDVFEIFVWSMQTGHLLQTLCGHEGPISGVAFSPSVHPILASTSWDRTCRTWDVFEGKGSREMYTLSSDALTVCFKPDGKHVAVSTLDAQIVTININEVDQQAIVNTIECRHDLGYSRKETDKVTAKKMHFGKSFKSLCYTMDGEYIIAGGKSKYICIYNVKEEMLVRRFEISQNKSFDGIDEFLDRRKMTEWGNLDLVEKNPDNELDNNKISLPGVVKGDYSSRVFKPEIQVSCVRFSPTARSWSACTTEGLLIYSLDTSLIFDPFDLDMDITPKTIKSTLNNQDYSLALMQALRLNEEALITQVLEKTPHMTIDIVVDSLSDVYVDKLLAFVANQIEKSAHLEFYLIWSQTVLYKHGNRIKQRAASRISILCNLEKALTKKSEDLGKICDSNMYSIDYVLSLNKLKNKRKLENKSQNGVYSDLDDEEMQSESDQEENLNSLKTIKNKQLAK</sequence>
<dbReference type="GO" id="GO:0034388">
    <property type="term" value="C:Pwp2p-containing subcomplex of 90S preribosome"/>
    <property type="evidence" value="ECO:0007669"/>
    <property type="project" value="TreeGrafter"/>
</dbReference>
<dbReference type="GO" id="GO:0032040">
    <property type="term" value="C:small-subunit processome"/>
    <property type="evidence" value="ECO:0007669"/>
    <property type="project" value="TreeGrafter"/>
</dbReference>
<comment type="caution">
    <text evidence="9">The sequence shown here is derived from an EMBL/GenBank/DDBJ whole genome shotgun (WGS) entry which is preliminary data.</text>
</comment>
<evidence type="ECO:0000259" key="8">
    <source>
        <dbReference type="Pfam" id="PF04003"/>
    </source>
</evidence>
<dbReference type="Pfam" id="PF04003">
    <property type="entry name" value="Utp12"/>
    <property type="match status" value="1"/>
</dbReference>
<feature type="domain" description="Small-subunit processome Utp12" evidence="8">
    <location>
        <begin position="777"/>
        <end position="882"/>
    </location>
</feature>
<evidence type="ECO:0000313" key="9">
    <source>
        <dbReference type="EMBL" id="RNA14795.1"/>
    </source>
</evidence>
<evidence type="ECO:0000256" key="2">
    <source>
        <dbReference type="ARBA" id="ARBA00010226"/>
    </source>
</evidence>